<evidence type="ECO:0000313" key="2">
    <source>
        <dbReference type="Proteomes" id="UP000219546"/>
    </source>
</evidence>
<evidence type="ECO:0008006" key="3">
    <source>
        <dbReference type="Google" id="ProtNLM"/>
    </source>
</evidence>
<evidence type="ECO:0000313" key="1">
    <source>
        <dbReference type="EMBL" id="SNX74758.1"/>
    </source>
</evidence>
<dbReference type="OrthoDB" id="2951476at2"/>
<dbReference type="RefSeq" id="WP_097160108.1">
    <property type="nucleotide sequence ID" value="NZ_JBEPMQ010000011.1"/>
</dbReference>
<sequence>MFQWLYEFIFARTYPVFTTLDAGELLKAKEKLRSAGITKFKVSSGGNHSIRFAALGGTPHTIKVCKKDYERAKEVLRKY</sequence>
<name>A0A285D671_9BACI</name>
<reference evidence="1 2" key="1">
    <citation type="submission" date="2017-08" db="EMBL/GenBank/DDBJ databases">
        <authorList>
            <person name="de Groot N.N."/>
        </authorList>
    </citation>
    <scope>NUCLEOTIDE SEQUENCE [LARGE SCALE GENOMIC DNA]</scope>
    <source>
        <strain evidence="1 2">JC228</strain>
    </source>
</reference>
<dbReference type="AlphaFoldDB" id="A0A285D671"/>
<organism evidence="1 2">
    <name type="scientific">Bacillus oleivorans</name>
    <dbReference type="NCBI Taxonomy" id="1448271"/>
    <lineage>
        <taxon>Bacteria</taxon>
        <taxon>Bacillati</taxon>
        <taxon>Bacillota</taxon>
        <taxon>Bacilli</taxon>
        <taxon>Bacillales</taxon>
        <taxon>Bacillaceae</taxon>
        <taxon>Bacillus</taxon>
    </lineage>
</organism>
<gene>
    <name evidence="1" type="ORF">SAMN05877753_11058</name>
</gene>
<keyword evidence="2" id="KW-1185">Reference proteome</keyword>
<proteinExistence type="predicted"/>
<dbReference type="EMBL" id="OAOP01000010">
    <property type="protein sequence ID" value="SNX74758.1"/>
    <property type="molecule type" value="Genomic_DNA"/>
</dbReference>
<accession>A0A285D671</accession>
<dbReference type="Proteomes" id="UP000219546">
    <property type="component" value="Unassembled WGS sequence"/>
</dbReference>
<protein>
    <recommendedName>
        <fullName evidence="3">Signal transducing protein</fullName>
    </recommendedName>
</protein>